<reference evidence="2" key="1">
    <citation type="submission" date="2016-10" db="EMBL/GenBank/DDBJ databases">
        <authorList>
            <person name="Varghese N."/>
            <person name="Submissions S."/>
        </authorList>
    </citation>
    <scope>NUCLEOTIDE SEQUENCE [LARGE SCALE GENOMIC DNA]</scope>
    <source>
        <strain evidence="2">Nm69</strain>
    </source>
</reference>
<dbReference type="Proteomes" id="UP000199533">
    <property type="component" value="Unassembled WGS sequence"/>
</dbReference>
<evidence type="ECO:0000313" key="1">
    <source>
        <dbReference type="EMBL" id="SFK78144.1"/>
    </source>
</evidence>
<dbReference type="STRING" id="52441.SAMN05216302_101526"/>
<accession>A0A1I4CAH0</accession>
<gene>
    <name evidence="1" type="ORF">SAMN05216302_101526</name>
</gene>
<evidence type="ECO:0008006" key="3">
    <source>
        <dbReference type="Google" id="ProtNLM"/>
    </source>
</evidence>
<dbReference type="EMBL" id="FOSP01000015">
    <property type="protein sequence ID" value="SFK78144.1"/>
    <property type="molecule type" value="Genomic_DNA"/>
</dbReference>
<proteinExistence type="predicted"/>
<protein>
    <recommendedName>
        <fullName evidence="3">Aspartate carbamoyltransferase</fullName>
    </recommendedName>
</protein>
<keyword evidence="2" id="KW-1185">Reference proteome</keyword>
<organism evidence="1 2">
    <name type="scientific">Nitrosomonas aestuarii</name>
    <dbReference type="NCBI Taxonomy" id="52441"/>
    <lineage>
        <taxon>Bacteria</taxon>
        <taxon>Pseudomonadati</taxon>
        <taxon>Pseudomonadota</taxon>
        <taxon>Betaproteobacteria</taxon>
        <taxon>Nitrosomonadales</taxon>
        <taxon>Nitrosomonadaceae</taxon>
        <taxon>Nitrosomonas</taxon>
    </lineage>
</organism>
<evidence type="ECO:0000313" key="2">
    <source>
        <dbReference type="Proteomes" id="UP000199533"/>
    </source>
</evidence>
<dbReference type="AlphaFoldDB" id="A0A1I4CAH0"/>
<name>A0A1I4CAH0_9PROT</name>
<sequence length="188" mass="21141">MVPEAFCERNQVTDSSNKCRMYPLAGLLLFVSLMTVPSAHALGTSEEKRLDEVAERGTHVMPFDLEKTLHVFSKSASGGIQQVIVKNGSNVEQVQLIRDHLMEISEAFKQRDFSNPESMHREDMPGLTELRAAGSNQITIEYMALPDGTQIKYSSKLSRLVSAIHQWFDAQLNDHARHAVPGHQHTHY</sequence>